<dbReference type="AlphaFoldDB" id="A0A4Q2TRF6"/>
<gene>
    <name evidence="1" type="ORF">EUU22_03450</name>
</gene>
<dbReference type="RefSeq" id="WP_112690528.1">
    <property type="nucleotide sequence ID" value="NZ_SDVB01000106.1"/>
</dbReference>
<proteinExistence type="predicted"/>
<dbReference type="Proteomes" id="UP000291088">
    <property type="component" value="Unassembled WGS sequence"/>
</dbReference>
<reference evidence="1 2" key="1">
    <citation type="submission" date="2019-01" db="EMBL/GenBank/DDBJ databases">
        <authorList>
            <person name="Deng T."/>
        </authorList>
    </citation>
    <scope>NUCLEOTIDE SEQUENCE [LARGE SCALE GENOMIC DNA]</scope>
    <source>
        <strain evidence="1 2">F8825</strain>
    </source>
</reference>
<evidence type="ECO:0000313" key="2">
    <source>
        <dbReference type="Proteomes" id="UP000291088"/>
    </source>
</evidence>
<dbReference type="EMBL" id="SDVB01000106">
    <property type="protein sequence ID" value="RYC23169.1"/>
    <property type="molecule type" value="Genomic_DNA"/>
</dbReference>
<name>A0A4Q2TRF6_9HYPH</name>
<sequence>MRAHISECCVYLPNPKSLIENISPRISALGVSIVDNGMERVFLFDDGQAVAKAVDGRLLMRVDATTVIASHAIRIVLEVSIFDASALAPAKFVWLPV</sequence>
<dbReference type="OrthoDB" id="8281074at2"/>
<comment type="caution">
    <text evidence="1">The sequence shown here is derived from an EMBL/GenBank/DDBJ whole genome shotgun (WGS) entry which is preliminary data.</text>
</comment>
<protein>
    <submittedName>
        <fullName evidence="1">Uncharacterized protein</fullName>
    </submittedName>
</protein>
<organism evidence="1 2">
    <name type="scientific">Ciceribacter ferrooxidans</name>
    <dbReference type="NCBI Taxonomy" id="2509717"/>
    <lineage>
        <taxon>Bacteria</taxon>
        <taxon>Pseudomonadati</taxon>
        <taxon>Pseudomonadota</taxon>
        <taxon>Alphaproteobacteria</taxon>
        <taxon>Hyphomicrobiales</taxon>
        <taxon>Rhizobiaceae</taxon>
        <taxon>Ciceribacter</taxon>
    </lineage>
</organism>
<evidence type="ECO:0000313" key="1">
    <source>
        <dbReference type="EMBL" id="RYC23169.1"/>
    </source>
</evidence>
<accession>A0A4Q2TRF6</accession>
<keyword evidence="2" id="KW-1185">Reference proteome</keyword>